<feature type="transmembrane region" description="Helical" evidence="5">
    <location>
        <begin position="66"/>
        <end position="87"/>
    </location>
</feature>
<dbReference type="EMBL" id="RBVX01000011">
    <property type="protein sequence ID" value="RSL32876.1"/>
    <property type="molecule type" value="Genomic_DNA"/>
</dbReference>
<dbReference type="InterPro" id="IPR025588">
    <property type="entry name" value="YcxB-like_C"/>
</dbReference>
<feature type="transmembrane region" description="Helical" evidence="5">
    <location>
        <begin position="259"/>
        <end position="278"/>
    </location>
</feature>
<evidence type="ECO:0000256" key="2">
    <source>
        <dbReference type="ARBA" id="ARBA00022692"/>
    </source>
</evidence>
<dbReference type="AlphaFoldDB" id="A0A3R9P8T0"/>
<comment type="subcellular location">
    <subcellularLocation>
        <location evidence="1">Membrane</location>
        <topology evidence="1">Multi-pass membrane protein</topology>
    </subcellularLocation>
</comment>
<dbReference type="SUPFAM" id="SSF81665">
    <property type="entry name" value="Calcium ATPase, transmembrane domain M"/>
    <property type="match status" value="1"/>
</dbReference>
<evidence type="ECO:0000259" key="6">
    <source>
        <dbReference type="Pfam" id="PF14317"/>
    </source>
</evidence>
<keyword evidence="8" id="KW-1185">Reference proteome</keyword>
<accession>A0A3R9P8T0</accession>
<dbReference type="Pfam" id="PF14317">
    <property type="entry name" value="YcxB"/>
    <property type="match status" value="1"/>
</dbReference>
<dbReference type="Pfam" id="PF09685">
    <property type="entry name" value="MamF_MmsF"/>
    <property type="match status" value="1"/>
</dbReference>
<name>A0A3R9P8T0_9BACI</name>
<feature type="transmembrane region" description="Helical" evidence="5">
    <location>
        <begin position="308"/>
        <end position="325"/>
    </location>
</feature>
<keyword evidence="3 5" id="KW-1133">Transmembrane helix</keyword>
<comment type="caution">
    <text evidence="7">The sequence shown here is derived from an EMBL/GenBank/DDBJ whole genome shotgun (WGS) entry which is preliminary data.</text>
</comment>
<feature type="domain" description="YcxB-like C-terminal" evidence="6">
    <location>
        <begin position="112"/>
        <end position="163"/>
    </location>
</feature>
<keyword evidence="2 5" id="KW-0812">Transmembrane</keyword>
<dbReference type="InterPro" id="IPR019109">
    <property type="entry name" value="MamF_MmsF"/>
</dbReference>
<reference evidence="7 8" key="1">
    <citation type="submission" date="2018-10" db="EMBL/GenBank/DDBJ databases">
        <title>Draft genome sequence of Bacillus salarius IM0101, isolated from a hypersaline soil in Inner Mongolia, China.</title>
        <authorList>
            <person name="Yamprayoonswat W."/>
            <person name="Boonvisut S."/>
            <person name="Jumpathong W."/>
            <person name="Sittihan S."/>
            <person name="Ruangsuj P."/>
            <person name="Wanthongcharoen S."/>
            <person name="Thongpramul N."/>
            <person name="Pimmason S."/>
            <person name="Yu B."/>
            <person name="Yasawong M."/>
        </authorList>
    </citation>
    <scope>NUCLEOTIDE SEQUENCE [LARGE SCALE GENOMIC DNA]</scope>
    <source>
        <strain evidence="7 8">IM0101</strain>
    </source>
</reference>
<protein>
    <submittedName>
        <fullName evidence="7">DUF4870 domain-containing protein</fullName>
    </submittedName>
</protein>
<sequence>MFKMVLRHGVGGCMSYTEKEMAFSGTLTVEDLKKFNLYHMKRRYILMATLMFFAMMIIFADWTSSMITLVMMSIGLAAALPLLVSYLQNRNLYKLFREDPGLAERQHYATEKEGLKQETNRSVTFYRWNEIKKIIEHNEMFLLYITREKAIVIPKRYFTLEEEQSKFWEMVNERVTAPVQISKSPEAGNQVDEADEIEDRIQGRDTTAEKFIAAGGHLIALFFPIPLLGILVVALYWMFFRGYSRFTDHHLTENINFQISYALYMIGFAAIGLGMSLLPEESLDTFGLFGILAGFGFVAFVVVFLFMWWIVFIIAIIAALVYKYFKFPLTIRFVKK</sequence>
<feature type="transmembrane region" description="Helical" evidence="5">
    <location>
        <begin position="285"/>
        <end position="302"/>
    </location>
</feature>
<dbReference type="OrthoDB" id="2866610at2"/>
<dbReference type="Proteomes" id="UP000275076">
    <property type="component" value="Unassembled WGS sequence"/>
</dbReference>
<feature type="transmembrane region" description="Helical" evidence="5">
    <location>
        <begin position="218"/>
        <end position="239"/>
    </location>
</feature>
<evidence type="ECO:0000313" key="8">
    <source>
        <dbReference type="Proteomes" id="UP000275076"/>
    </source>
</evidence>
<evidence type="ECO:0000256" key="3">
    <source>
        <dbReference type="ARBA" id="ARBA00022989"/>
    </source>
</evidence>
<evidence type="ECO:0000256" key="1">
    <source>
        <dbReference type="ARBA" id="ARBA00004141"/>
    </source>
</evidence>
<dbReference type="InterPro" id="IPR023298">
    <property type="entry name" value="ATPase_P-typ_TM_dom_sf"/>
</dbReference>
<organism evidence="7 8">
    <name type="scientific">Salibacterium salarium</name>
    <dbReference type="NCBI Taxonomy" id="284579"/>
    <lineage>
        <taxon>Bacteria</taxon>
        <taxon>Bacillati</taxon>
        <taxon>Bacillota</taxon>
        <taxon>Bacilli</taxon>
        <taxon>Bacillales</taxon>
        <taxon>Bacillaceae</taxon>
    </lineage>
</organism>
<proteinExistence type="predicted"/>
<evidence type="ECO:0000256" key="5">
    <source>
        <dbReference type="SAM" id="Phobius"/>
    </source>
</evidence>
<keyword evidence="4 5" id="KW-0472">Membrane</keyword>
<evidence type="ECO:0000256" key="4">
    <source>
        <dbReference type="ARBA" id="ARBA00023136"/>
    </source>
</evidence>
<feature type="transmembrane region" description="Helical" evidence="5">
    <location>
        <begin position="43"/>
        <end position="60"/>
    </location>
</feature>
<gene>
    <name evidence="7" type="ORF">D7Z54_12675</name>
</gene>
<evidence type="ECO:0000313" key="7">
    <source>
        <dbReference type="EMBL" id="RSL32876.1"/>
    </source>
</evidence>